<evidence type="ECO:0000256" key="2">
    <source>
        <dbReference type="SAM" id="Phobius"/>
    </source>
</evidence>
<feature type="region of interest" description="Disordered" evidence="1">
    <location>
        <begin position="57"/>
        <end position="91"/>
    </location>
</feature>
<keyword evidence="2" id="KW-1133">Transmembrane helix</keyword>
<evidence type="ECO:0000313" key="4">
    <source>
        <dbReference type="Proteomes" id="UP000186309"/>
    </source>
</evidence>
<evidence type="ECO:0000313" key="3">
    <source>
        <dbReference type="EMBL" id="APW63180.1"/>
    </source>
</evidence>
<name>A0A1U7CW50_9BACT</name>
<keyword evidence="2" id="KW-0472">Membrane</keyword>
<accession>A0A1U7CW50</accession>
<organism evidence="3 4">
    <name type="scientific">Paludisphaera borealis</name>
    <dbReference type="NCBI Taxonomy" id="1387353"/>
    <lineage>
        <taxon>Bacteria</taxon>
        <taxon>Pseudomonadati</taxon>
        <taxon>Planctomycetota</taxon>
        <taxon>Planctomycetia</taxon>
        <taxon>Isosphaerales</taxon>
        <taxon>Isosphaeraceae</taxon>
        <taxon>Paludisphaera</taxon>
    </lineage>
</organism>
<dbReference type="KEGG" id="pbor:BSF38_04743"/>
<evidence type="ECO:0000256" key="1">
    <source>
        <dbReference type="SAM" id="MobiDB-lite"/>
    </source>
</evidence>
<keyword evidence="2" id="KW-0812">Transmembrane</keyword>
<proteinExistence type="predicted"/>
<feature type="transmembrane region" description="Helical" evidence="2">
    <location>
        <begin position="233"/>
        <end position="253"/>
    </location>
</feature>
<sequence>MATSNSRPFAVSDAMLIIAIIAVGLALSLAQFELETNKTRALFSRVLVDTPVGQPPVPWADSEVQESPDQLEVPPQDSLEVSPPDSLEVPPLPPEAYRSPFTMRPTKGPTVLAVEVAKTVDAFRHASLVTSVASFLTVFSLAFALLCLRSPRPRFKHLVLSIRFIPVLATATHASSSALSILIFIMLVEMPEPEGMMRLFSGGMTGYVGGSIAVIWIGLVLSRRFRIRGWLDWLGLAIGIAWISAGLFGRMHFYTL</sequence>
<reference evidence="4" key="1">
    <citation type="submission" date="2016-12" db="EMBL/GenBank/DDBJ databases">
        <title>Comparative genomics of four Isosphaeraceae planctomycetes: a common pool of plasmids and glycoside hydrolase genes.</title>
        <authorList>
            <person name="Ivanova A."/>
        </authorList>
    </citation>
    <scope>NUCLEOTIDE SEQUENCE [LARGE SCALE GENOMIC DNA]</scope>
    <source>
        <strain evidence="4">PX4</strain>
    </source>
</reference>
<dbReference type="EMBL" id="CP019082">
    <property type="protein sequence ID" value="APW63180.1"/>
    <property type="molecule type" value="Genomic_DNA"/>
</dbReference>
<dbReference type="Proteomes" id="UP000186309">
    <property type="component" value="Chromosome"/>
</dbReference>
<keyword evidence="4" id="KW-1185">Reference proteome</keyword>
<gene>
    <name evidence="3" type="ORF">BSF38_04743</name>
</gene>
<feature type="transmembrane region" description="Helical" evidence="2">
    <location>
        <begin position="199"/>
        <end position="221"/>
    </location>
</feature>
<feature type="transmembrane region" description="Helical" evidence="2">
    <location>
        <begin position="160"/>
        <end position="187"/>
    </location>
</feature>
<dbReference type="AlphaFoldDB" id="A0A1U7CW50"/>
<protein>
    <submittedName>
        <fullName evidence="3">Uncharacterized protein</fullName>
    </submittedName>
</protein>
<feature type="transmembrane region" description="Helical" evidence="2">
    <location>
        <begin position="128"/>
        <end position="148"/>
    </location>
</feature>
<feature type="compositionally biased region" description="Low complexity" evidence="1">
    <location>
        <begin position="80"/>
        <end position="89"/>
    </location>
</feature>